<comment type="caution">
    <text evidence="1">The sequence shown here is derived from an EMBL/GenBank/DDBJ whole genome shotgun (WGS) entry which is preliminary data.</text>
</comment>
<proteinExistence type="predicted"/>
<dbReference type="EMBL" id="JBBKZS010000005">
    <property type="protein sequence ID" value="MEJ8855927.1"/>
    <property type="molecule type" value="Genomic_DNA"/>
</dbReference>
<name>A0ABU8X7W4_9BURK</name>
<keyword evidence="2" id="KW-1185">Reference proteome</keyword>
<organism evidence="1 2">
    <name type="scientific">Variovorax robiniae</name>
    <dbReference type="NCBI Taxonomy" id="1836199"/>
    <lineage>
        <taxon>Bacteria</taxon>
        <taxon>Pseudomonadati</taxon>
        <taxon>Pseudomonadota</taxon>
        <taxon>Betaproteobacteria</taxon>
        <taxon>Burkholderiales</taxon>
        <taxon>Comamonadaceae</taxon>
        <taxon>Variovorax</taxon>
    </lineage>
</organism>
<dbReference type="RefSeq" id="WP_340335993.1">
    <property type="nucleotide sequence ID" value="NZ_JBBKZS010000005.1"/>
</dbReference>
<accession>A0ABU8X7W4</accession>
<reference evidence="1 2" key="1">
    <citation type="submission" date="2024-03" db="EMBL/GenBank/DDBJ databases">
        <title>Novel species of the genus Variovorax.</title>
        <authorList>
            <person name="Liu Q."/>
            <person name="Xin Y.-H."/>
        </authorList>
    </citation>
    <scope>NUCLEOTIDE SEQUENCE [LARGE SCALE GENOMIC DNA]</scope>
    <source>
        <strain evidence="1 2">KACC 18901</strain>
    </source>
</reference>
<evidence type="ECO:0000313" key="2">
    <source>
        <dbReference type="Proteomes" id="UP001367030"/>
    </source>
</evidence>
<evidence type="ECO:0000313" key="1">
    <source>
        <dbReference type="EMBL" id="MEJ8855927.1"/>
    </source>
</evidence>
<sequence length="244" mass="26975">MALSKDARERLIFEHFARTMGLLPHGTFTSQPEPEPDILYVAADGTSQAFELVEIIDQDYSASLGQSFITKDACNAYLDNLPAPQATAFRSAFRNADIALTFCDNMSGRRRKNALPAIFRHLAVLPDGFTGDVFKGGNPLKTILSYAHIGRGSFAGPIFNTTSVTWVGDPSVDALKGKMAKRYTPQGQLNLLAYIDGNPMFPDDVWLADLEDYLGTLDTECQFARIFIYDCGTSTVKRTWQRSP</sequence>
<gene>
    <name evidence="1" type="ORF">WKW79_15210</name>
</gene>
<protein>
    <submittedName>
        <fullName evidence="1">Uncharacterized protein</fullName>
    </submittedName>
</protein>
<dbReference type="Proteomes" id="UP001367030">
    <property type="component" value="Unassembled WGS sequence"/>
</dbReference>